<dbReference type="EMBL" id="FQUE01000001">
    <property type="protein sequence ID" value="SHE32310.1"/>
    <property type="molecule type" value="Genomic_DNA"/>
</dbReference>
<dbReference type="PANTHER" id="PTHR30329:SF21">
    <property type="entry name" value="LIPOPROTEIN YIAD-RELATED"/>
    <property type="match status" value="1"/>
</dbReference>
<evidence type="ECO:0000256" key="3">
    <source>
        <dbReference type="ARBA" id="ARBA00023237"/>
    </source>
</evidence>
<organism evidence="7 8">
    <name type="scientific">Loktanella atrilutea</name>
    <dbReference type="NCBI Taxonomy" id="366533"/>
    <lineage>
        <taxon>Bacteria</taxon>
        <taxon>Pseudomonadati</taxon>
        <taxon>Pseudomonadota</taxon>
        <taxon>Alphaproteobacteria</taxon>
        <taxon>Rhodobacterales</taxon>
        <taxon>Roseobacteraceae</taxon>
        <taxon>Loktanella</taxon>
    </lineage>
</organism>
<dbReference type="PANTHER" id="PTHR30329">
    <property type="entry name" value="STATOR ELEMENT OF FLAGELLAR MOTOR COMPLEX"/>
    <property type="match status" value="1"/>
</dbReference>
<evidence type="ECO:0000313" key="7">
    <source>
        <dbReference type="EMBL" id="SHE32310.1"/>
    </source>
</evidence>
<name>A0A1M4SJB6_LOKAT</name>
<feature type="chain" id="PRO_5012070019" evidence="5">
    <location>
        <begin position="17"/>
        <end position="312"/>
    </location>
</feature>
<evidence type="ECO:0000256" key="1">
    <source>
        <dbReference type="ARBA" id="ARBA00004442"/>
    </source>
</evidence>
<evidence type="ECO:0000259" key="6">
    <source>
        <dbReference type="PROSITE" id="PS51123"/>
    </source>
</evidence>
<evidence type="ECO:0000256" key="5">
    <source>
        <dbReference type="SAM" id="SignalP"/>
    </source>
</evidence>
<protein>
    <submittedName>
        <fullName evidence="7">OmpA family protein</fullName>
    </submittedName>
</protein>
<keyword evidence="8" id="KW-1185">Reference proteome</keyword>
<keyword evidence="2 4" id="KW-0472">Membrane</keyword>
<dbReference type="CDD" id="cd07185">
    <property type="entry name" value="OmpA_C-like"/>
    <property type="match status" value="1"/>
</dbReference>
<dbReference type="GO" id="GO:0009279">
    <property type="term" value="C:cell outer membrane"/>
    <property type="evidence" value="ECO:0007669"/>
    <property type="project" value="UniProtKB-SubCell"/>
</dbReference>
<reference evidence="8" key="1">
    <citation type="submission" date="2016-11" db="EMBL/GenBank/DDBJ databases">
        <authorList>
            <person name="Varghese N."/>
            <person name="Submissions S."/>
        </authorList>
    </citation>
    <scope>NUCLEOTIDE SEQUENCE [LARGE SCALE GENOMIC DNA]</scope>
    <source>
        <strain evidence="8">DSM 29326</strain>
    </source>
</reference>
<proteinExistence type="predicted"/>
<dbReference type="InterPro" id="IPR006664">
    <property type="entry name" value="OMP_bac"/>
</dbReference>
<keyword evidence="3" id="KW-0998">Cell outer membrane</keyword>
<keyword evidence="5" id="KW-0732">Signal</keyword>
<dbReference type="SUPFAM" id="SSF103088">
    <property type="entry name" value="OmpA-like"/>
    <property type="match status" value="1"/>
</dbReference>
<accession>A0A1M4SJB6</accession>
<dbReference type="Pfam" id="PF00691">
    <property type="entry name" value="OmpA"/>
    <property type="match status" value="1"/>
</dbReference>
<dbReference type="PRINTS" id="PR01021">
    <property type="entry name" value="OMPADOMAIN"/>
</dbReference>
<sequence length="312" mass="32843">MIRGLALWLVWPGALAAQVLTLPGNATLDSDVSVPLDSYDLPTGPWSDGAIPATRVEGAMTTQVWRVAATDLASLQLLRPLRDQLRQAGYEIIFECDTQDCGGFDFRFGTKVVPPPTLQIDLSDFRFLSATRGSGAGTRAVSLLVSRTPQAGFVQIIRVVPADAPSVPALTAADDPPARARGPVAAGDLAQALDGAGHVVLDGVTFQTGDVTLGEDEMPVLQHLADYMAANPVVQVSIVGHTDSQGGLEGNIAISRRRAAAVIDRLVTKHGVDRRRLTAAGMGYLAPVASNLNEDGRAANRRVEAVVTGPIE</sequence>
<feature type="domain" description="OmpA-like" evidence="6">
    <location>
        <begin position="193"/>
        <end position="311"/>
    </location>
</feature>
<dbReference type="InterPro" id="IPR050330">
    <property type="entry name" value="Bact_OuterMem_StrucFunc"/>
</dbReference>
<comment type="subcellular location">
    <subcellularLocation>
        <location evidence="1">Cell outer membrane</location>
    </subcellularLocation>
</comment>
<dbReference type="STRING" id="366533.SAMN05444339_10146"/>
<evidence type="ECO:0000256" key="4">
    <source>
        <dbReference type="PROSITE-ProRule" id="PRU00473"/>
    </source>
</evidence>
<dbReference type="InterPro" id="IPR006665">
    <property type="entry name" value="OmpA-like"/>
</dbReference>
<feature type="signal peptide" evidence="5">
    <location>
        <begin position="1"/>
        <end position="16"/>
    </location>
</feature>
<gene>
    <name evidence="7" type="ORF">SAMN05444339_10146</name>
</gene>
<dbReference type="PROSITE" id="PS51123">
    <property type="entry name" value="OMPA_2"/>
    <property type="match status" value="1"/>
</dbReference>
<dbReference type="Proteomes" id="UP000183987">
    <property type="component" value="Unassembled WGS sequence"/>
</dbReference>
<dbReference type="AlphaFoldDB" id="A0A1M4SJB6"/>
<dbReference type="InterPro" id="IPR036737">
    <property type="entry name" value="OmpA-like_sf"/>
</dbReference>
<dbReference type="OrthoDB" id="9792021at2"/>
<dbReference type="RefSeq" id="WP_072855211.1">
    <property type="nucleotide sequence ID" value="NZ_FQUE01000001.1"/>
</dbReference>
<evidence type="ECO:0000313" key="8">
    <source>
        <dbReference type="Proteomes" id="UP000183987"/>
    </source>
</evidence>
<evidence type="ECO:0000256" key="2">
    <source>
        <dbReference type="ARBA" id="ARBA00023136"/>
    </source>
</evidence>
<dbReference type="Gene3D" id="3.30.1330.60">
    <property type="entry name" value="OmpA-like domain"/>
    <property type="match status" value="1"/>
</dbReference>